<evidence type="ECO:0000313" key="4">
    <source>
        <dbReference type="Proteomes" id="UP001139502"/>
    </source>
</evidence>
<accession>A0A9X2HMV7</accession>
<name>A0A9X2HMV7_9MICC</name>
<feature type="transmembrane region" description="Helical" evidence="2">
    <location>
        <begin position="383"/>
        <end position="401"/>
    </location>
</feature>
<feature type="transmembrane region" description="Helical" evidence="2">
    <location>
        <begin position="413"/>
        <end position="431"/>
    </location>
</feature>
<feature type="transmembrane region" description="Helical" evidence="2">
    <location>
        <begin position="210"/>
        <end position="232"/>
    </location>
</feature>
<feature type="transmembrane region" description="Helical" evidence="2">
    <location>
        <begin position="80"/>
        <end position="111"/>
    </location>
</feature>
<dbReference type="AlphaFoldDB" id="A0A9X2HMV7"/>
<keyword evidence="2" id="KW-0812">Transmembrane</keyword>
<feature type="transmembrane region" description="Helical" evidence="2">
    <location>
        <begin position="530"/>
        <end position="551"/>
    </location>
</feature>
<gene>
    <name evidence="3" type="ORF">NBM05_14975</name>
</gene>
<reference evidence="3" key="1">
    <citation type="submission" date="2022-06" db="EMBL/GenBank/DDBJ databases">
        <title>Rothia sp. isolated from sandalwood seedling.</title>
        <authorList>
            <person name="Tuikhar N."/>
            <person name="Kirdat K."/>
            <person name="Thorat V."/>
            <person name="Swetha P."/>
            <person name="Padma S."/>
            <person name="Sundararaj R."/>
            <person name="Yadav A."/>
        </authorList>
    </citation>
    <scope>NUCLEOTIDE SEQUENCE</scope>
    <source>
        <strain evidence="3">AR01</strain>
    </source>
</reference>
<sequence>MSETGDPREPRRPDDESPRPEPAGPTEASSETAPTRTTGEQAAAGPFDDAGPAEAGRADAEPRRTSLVAALGSRLTPADWWGSAIAAGVTYGAMLIVTALASLALIGVVRGELDASMDAYTGQAWSMVSGQFGAYGMIALIFQLVAMAMGGTFTLRLTQSGLGDGETVTASLHAVPLLITLVGLAALFVASRMLALRQVRRDERPGAPALWLSSAVTAVMLVVLTAVLTLIFSGRGSFSAFIVSVTYGFNAFSPQLVLYPLVIGTLVSYWARRSVMRPARGRVSDALGAFAPGAGVAARLTGVYAGCLALLVLVVLSIVAVVEGSASAGLAMLFFGFPLVADALALGHLSGIVTQDFTGSIADRSVSYIWSDLLTEAAGHWPMLLWIPIVLGILLLAVAWSGRRPRVAGAGSWFVMPAVFLLAGIVLVWAGGLRFSSGGFLGEGSYAFGPVWWTPLCLLVWGFAVEALARFAAPFLVRAVPAGARGVVVGSPAVAASAAGDRSAAGGDAAAPATRPVAPAPMSPAARKRLWIAGIVAGSLALLLVLGLGTVRVVNATVYNPEKVVDEYLGAVVDGDVDRAVEVIDPNVASAERALLADAVYSAADQRISGYEVNGVEVGADGETAVADIAVTQDGRTVDRELSLRKAGGSFGLVQWEIDARQPGLYQTIEYEVPEGVDTVTVNGTEVEVPEGGGSSSASPSPTSGLGSSDGAGQPRIASFTVLPGRYEFAAPSGGTYVTYGSDRAVTAGVDGGPQTVAFDQRLTDAALEEAREAANARLDECTRVRAFEVPDCGFDYYDTSRDRNPEWSIETYPEYALSNDSYSSLFSSSQGDNLDDVDPGATLYLVTTKDGEAGLTYQSRSFDDEWEDEDATRSISGYFEVDLSSDQLKLVDSTNSSGF</sequence>
<dbReference type="Proteomes" id="UP001139502">
    <property type="component" value="Unassembled WGS sequence"/>
</dbReference>
<feature type="compositionally biased region" description="Low complexity" evidence="1">
    <location>
        <begin position="696"/>
        <end position="711"/>
    </location>
</feature>
<proteinExistence type="predicted"/>
<feature type="transmembrane region" description="Helical" evidence="2">
    <location>
        <begin position="170"/>
        <end position="190"/>
    </location>
</feature>
<evidence type="ECO:0000256" key="1">
    <source>
        <dbReference type="SAM" id="MobiDB-lite"/>
    </source>
</evidence>
<feature type="region of interest" description="Disordered" evidence="1">
    <location>
        <begin position="1"/>
        <end position="61"/>
    </location>
</feature>
<keyword evidence="4" id="KW-1185">Reference proteome</keyword>
<feature type="region of interest" description="Disordered" evidence="1">
    <location>
        <begin position="686"/>
        <end position="715"/>
    </location>
</feature>
<keyword evidence="2" id="KW-0472">Membrane</keyword>
<evidence type="ECO:0000313" key="3">
    <source>
        <dbReference type="EMBL" id="MCP3427273.1"/>
    </source>
</evidence>
<feature type="compositionally biased region" description="Basic and acidic residues" evidence="1">
    <location>
        <begin position="1"/>
        <end position="19"/>
    </location>
</feature>
<keyword evidence="2" id="KW-1133">Transmembrane helix</keyword>
<feature type="compositionally biased region" description="Low complexity" evidence="1">
    <location>
        <begin position="42"/>
        <end position="55"/>
    </location>
</feature>
<feature type="compositionally biased region" description="Polar residues" evidence="1">
    <location>
        <begin position="27"/>
        <end position="40"/>
    </location>
</feature>
<feature type="transmembrane region" description="Helical" evidence="2">
    <location>
        <begin position="132"/>
        <end position="150"/>
    </location>
</feature>
<feature type="transmembrane region" description="Helical" evidence="2">
    <location>
        <begin position="308"/>
        <end position="337"/>
    </location>
</feature>
<organism evidence="3 4">
    <name type="scientific">Rothia santali</name>
    <dbReference type="NCBI Taxonomy" id="2949643"/>
    <lineage>
        <taxon>Bacteria</taxon>
        <taxon>Bacillati</taxon>
        <taxon>Actinomycetota</taxon>
        <taxon>Actinomycetes</taxon>
        <taxon>Micrococcales</taxon>
        <taxon>Micrococcaceae</taxon>
        <taxon>Rothia</taxon>
    </lineage>
</organism>
<dbReference type="RefSeq" id="WP_254169088.1">
    <property type="nucleotide sequence ID" value="NZ_JANAFB010000070.1"/>
</dbReference>
<feature type="transmembrane region" description="Helical" evidence="2">
    <location>
        <begin position="451"/>
        <end position="469"/>
    </location>
</feature>
<dbReference type="EMBL" id="JANAFB010000070">
    <property type="protein sequence ID" value="MCP3427273.1"/>
    <property type="molecule type" value="Genomic_DNA"/>
</dbReference>
<protein>
    <submittedName>
        <fullName evidence="3">Uncharacterized protein</fullName>
    </submittedName>
</protein>
<feature type="transmembrane region" description="Helical" evidence="2">
    <location>
        <begin position="252"/>
        <end position="271"/>
    </location>
</feature>
<evidence type="ECO:0000256" key="2">
    <source>
        <dbReference type="SAM" id="Phobius"/>
    </source>
</evidence>
<comment type="caution">
    <text evidence="3">The sequence shown here is derived from an EMBL/GenBank/DDBJ whole genome shotgun (WGS) entry which is preliminary data.</text>
</comment>